<dbReference type="Pfam" id="PF03129">
    <property type="entry name" value="HGTP_anticodon"/>
    <property type="match status" value="1"/>
</dbReference>
<evidence type="ECO:0000256" key="1">
    <source>
        <dbReference type="ARBA" id="ARBA00004496"/>
    </source>
</evidence>
<dbReference type="RefSeq" id="WP_100270047.1">
    <property type="nucleotide sequence ID" value="NZ_CP024443.1"/>
</dbReference>
<evidence type="ECO:0000256" key="3">
    <source>
        <dbReference type="ARBA" id="ARBA00011738"/>
    </source>
</evidence>
<feature type="binding site" evidence="12">
    <location>
        <position position="118"/>
    </location>
    <ligand>
        <name>L-histidine</name>
        <dbReference type="ChEBI" id="CHEBI:57595"/>
    </ligand>
</feature>
<dbReference type="PROSITE" id="PS50862">
    <property type="entry name" value="AA_TRNA_LIGASE_II"/>
    <property type="match status" value="1"/>
</dbReference>
<evidence type="ECO:0000256" key="12">
    <source>
        <dbReference type="PIRSR" id="PIRSR001549-1"/>
    </source>
</evidence>
<keyword evidence="9 11" id="KW-0030">Aminoacyl-tRNA synthetase</keyword>
<dbReference type="PIRSF" id="PIRSF001549">
    <property type="entry name" value="His-tRNA_synth"/>
    <property type="match status" value="1"/>
</dbReference>
<dbReference type="Gene3D" id="3.40.50.800">
    <property type="entry name" value="Anticodon-binding domain"/>
    <property type="match status" value="1"/>
</dbReference>
<dbReference type="GO" id="GO:0005524">
    <property type="term" value="F:ATP binding"/>
    <property type="evidence" value="ECO:0007669"/>
    <property type="project" value="UniProtKB-UniRule"/>
</dbReference>
<keyword evidence="7 11" id="KW-0067">ATP-binding</keyword>
<keyword evidence="5 11" id="KW-0436">Ligase</keyword>
<dbReference type="InterPro" id="IPR041715">
    <property type="entry name" value="HisRS-like_core"/>
</dbReference>
<dbReference type="GO" id="GO:0005737">
    <property type="term" value="C:cytoplasm"/>
    <property type="evidence" value="ECO:0007669"/>
    <property type="project" value="UniProtKB-SubCell"/>
</dbReference>
<sequence length="432" mass="48477">MLKSIKGFNDILHIETESTRPSSEWRQLESSLIDVLDQFGFEQIRLPIVEETQLFARAIGDATDIVEKEMYSFYDKSSPPTALTLRPEGTAGAVRAVVEHNLLRGDNPKLWYIGPMFRYEQPQKGRYRQFHQLGVESFGSELADADAELIIMTYQMWQKLGILDVVQLEINSLGEIDERMAYRQALVNFLTDKKSQLDEDSQRRLTTNPLRILDSKDKNTQQILQNAPKLADFLGATSQQHFEALQQYLKAVGINFVINPKLVRGLDYYNKTVFEWTTDQLGSQATVCAGGRYDGLIGQIKSIGSDKPAASEPAVGFAMGLERLLLLMQKVQPFEATPACDVFVVAHPDVYTDGIKFAHELRTRRSNLRVKMASATSLKAQMKKADKSGAQLSVIIAQDEVANQQITIKKMATGDQITVASDTLFSENPDFI</sequence>
<dbReference type="STRING" id="34062.AXE82_01830"/>
<comment type="subunit">
    <text evidence="3 11">Homodimer.</text>
</comment>
<reference evidence="15" key="1">
    <citation type="submission" date="2017-11" db="EMBL/GenBank/DDBJ databases">
        <title>Complete genome sequence of Moraxella osloensis NP7 isolated from human skin.</title>
        <authorList>
            <person name="Lee K."/>
            <person name="Lim J.Y."/>
            <person name="Hwang I."/>
        </authorList>
    </citation>
    <scope>NUCLEOTIDE SEQUENCE [LARGE SCALE GENOMIC DNA]</scope>
    <source>
        <strain evidence="15">NP7</strain>
    </source>
</reference>
<accession>A0A2D2LUV3</accession>
<dbReference type="InterPro" id="IPR004516">
    <property type="entry name" value="HisRS/HisZ"/>
</dbReference>
<dbReference type="Gene3D" id="3.30.930.10">
    <property type="entry name" value="Bira Bifunctional Protein, Domain 2"/>
    <property type="match status" value="1"/>
</dbReference>
<dbReference type="PANTHER" id="PTHR43707:SF1">
    <property type="entry name" value="HISTIDINE--TRNA LIGASE, MITOCHONDRIAL-RELATED"/>
    <property type="match status" value="1"/>
</dbReference>
<evidence type="ECO:0000256" key="7">
    <source>
        <dbReference type="ARBA" id="ARBA00022840"/>
    </source>
</evidence>
<dbReference type="HAMAP" id="MF_00127">
    <property type="entry name" value="His_tRNA_synth"/>
    <property type="match status" value="1"/>
</dbReference>
<comment type="similarity">
    <text evidence="2 11">Belongs to the class-II aminoacyl-tRNA synthetase family.</text>
</comment>
<dbReference type="InterPro" id="IPR015807">
    <property type="entry name" value="His-tRNA-ligase"/>
</dbReference>
<organism evidence="14 15">
    <name type="scientific">Faucicola osloensis</name>
    <name type="common">Moraxella osloensis</name>
    <dbReference type="NCBI Taxonomy" id="34062"/>
    <lineage>
        <taxon>Bacteria</taxon>
        <taxon>Pseudomonadati</taxon>
        <taxon>Pseudomonadota</taxon>
        <taxon>Gammaproteobacteria</taxon>
        <taxon>Moraxellales</taxon>
        <taxon>Moraxellaceae</taxon>
        <taxon>Faucicola</taxon>
    </lineage>
</organism>
<feature type="binding site" evidence="12">
    <location>
        <position position="264"/>
    </location>
    <ligand>
        <name>L-histidine</name>
        <dbReference type="ChEBI" id="CHEBI:57595"/>
    </ligand>
</feature>
<dbReference type="CDD" id="cd00773">
    <property type="entry name" value="HisRS-like_core"/>
    <property type="match status" value="1"/>
</dbReference>
<dbReference type="InterPro" id="IPR036621">
    <property type="entry name" value="Anticodon-bd_dom_sf"/>
</dbReference>
<evidence type="ECO:0000313" key="15">
    <source>
        <dbReference type="Proteomes" id="UP000229340"/>
    </source>
</evidence>
<evidence type="ECO:0000256" key="4">
    <source>
        <dbReference type="ARBA" id="ARBA00022490"/>
    </source>
</evidence>
<evidence type="ECO:0000256" key="2">
    <source>
        <dbReference type="ARBA" id="ARBA00008226"/>
    </source>
</evidence>
<comment type="catalytic activity">
    <reaction evidence="10 11">
        <text>tRNA(His) + L-histidine + ATP = L-histidyl-tRNA(His) + AMP + diphosphate + H(+)</text>
        <dbReference type="Rhea" id="RHEA:17313"/>
        <dbReference type="Rhea" id="RHEA-COMP:9665"/>
        <dbReference type="Rhea" id="RHEA-COMP:9689"/>
        <dbReference type="ChEBI" id="CHEBI:15378"/>
        <dbReference type="ChEBI" id="CHEBI:30616"/>
        <dbReference type="ChEBI" id="CHEBI:33019"/>
        <dbReference type="ChEBI" id="CHEBI:57595"/>
        <dbReference type="ChEBI" id="CHEBI:78442"/>
        <dbReference type="ChEBI" id="CHEBI:78527"/>
        <dbReference type="ChEBI" id="CHEBI:456215"/>
        <dbReference type="EC" id="6.1.1.21"/>
    </reaction>
</comment>
<dbReference type="EMBL" id="CP024443">
    <property type="protein sequence ID" value="ATR78794.1"/>
    <property type="molecule type" value="Genomic_DNA"/>
</dbReference>
<evidence type="ECO:0000256" key="5">
    <source>
        <dbReference type="ARBA" id="ARBA00022598"/>
    </source>
</evidence>
<feature type="binding site" evidence="12">
    <location>
        <begin position="88"/>
        <end position="90"/>
    </location>
    <ligand>
        <name>L-histidine</name>
        <dbReference type="ChEBI" id="CHEBI:57595"/>
    </ligand>
</feature>
<dbReference type="NCBIfam" id="TIGR00442">
    <property type="entry name" value="hisS"/>
    <property type="match status" value="1"/>
</dbReference>
<dbReference type="SUPFAM" id="SSF55681">
    <property type="entry name" value="Class II aaRS and biotin synthetases"/>
    <property type="match status" value="1"/>
</dbReference>
<evidence type="ECO:0000256" key="6">
    <source>
        <dbReference type="ARBA" id="ARBA00022741"/>
    </source>
</evidence>
<proteinExistence type="inferred from homology"/>
<gene>
    <name evidence="11" type="primary">hisS</name>
    <name evidence="14" type="ORF">NP7_05695</name>
</gene>
<keyword evidence="8 11" id="KW-0648">Protein biosynthesis</keyword>
<dbReference type="AlphaFoldDB" id="A0A2D2LUV3"/>
<dbReference type="PANTHER" id="PTHR43707">
    <property type="entry name" value="HISTIDYL-TRNA SYNTHETASE"/>
    <property type="match status" value="1"/>
</dbReference>
<dbReference type="Pfam" id="PF13393">
    <property type="entry name" value="tRNA-synt_His"/>
    <property type="match status" value="1"/>
</dbReference>
<keyword evidence="6 11" id="KW-0547">Nucleotide-binding</keyword>
<dbReference type="InterPro" id="IPR006195">
    <property type="entry name" value="aa-tRNA-synth_II"/>
</dbReference>
<evidence type="ECO:0000259" key="13">
    <source>
        <dbReference type="PROSITE" id="PS50862"/>
    </source>
</evidence>
<feature type="binding site" evidence="12">
    <location>
        <position position="132"/>
    </location>
    <ligand>
        <name>L-histidine</name>
        <dbReference type="ChEBI" id="CHEBI:57595"/>
    </ligand>
</feature>
<dbReference type="FunFam" id="3.30.930.10:FF:000005">
    <property type="entry name" value="Histidine--tRNA ligase"/>
    <property type="match status" value="1"/>
</dbReference>
<dbReference type="GO" id="GO:0006427">
    <property type="term" value="P:histidyl-tRNA aminoacylation"/>
    <property type="evidence" value="ECO:0007669"/>
    <property type="project" value="UniProtKB-UniRule"/>
</dbReference>
<dbReference type="InterPro" id="IPR004154">
    <property type="entry name" value="Anticodon-bd"/>
</dbReference>
<dbReference type="InterPro" id="IPR045864">
    <property type="entry name" value="aa-tRNA-synth_II/BPL/LPL"/>
</dbReference>
<evidence type="ECO:0000256" key="9">
    <source>
        <dbReference type="ARBA" id="ARBA00023146"/>
    </source>
</evidence>
<name>A0A2D2LUV3_FAUOS</name>
<evidence type="ECO:0000313" key="14">
    <source>
        <dbReference type="EMBL" id="ATR78794.1"/>
    </source>
</evidence>
<keyword evidence="4 11" id="KW-0963">Cytoplasm</keyword>
<feature type="binding site" evidence="12">
    <location>
        <position position="136"/>
    </location>
    <ligand>
        <name>L-histidine</name>
        <dbReference type="ChEBI" id="CHEBI:57595"/>
    </ligand>
</feature>
<dbReference type="EC" id="6.1.1.21" evidence="11"/>
<dbReference type="Proteomes" id="UP000229340">
    <property type="component" value="Chromosome"/>
</dbReference>
<dbReference type="SUPFAM" id="SSF52954">
    <property type="entry name" value="Class II aaRS ABD-related"/>
    <property type="match status" value="1"/>
</dbReference>
<evidence type="ECO:0000256" key="11">
    <source>
        <dbReference type="HAMAP-Rule" id="MF_00127"/>
    </source>
</evidence>
<feature type="binding site" evidence="12">
    <location>
        <begin position="268"/>
        <end position="269"/>
    </location>
    <ligand>
        <name>L-histidine</name>
        <dbReference type="ChEBI" id="CHEBI:57595"/>
    </ligand>
</feature>
<evidence type="ECO:0000256" key="8">
    <source>
        <dbReference type="ARBA" id="ARBA00022917"/>
    </source>
</evidence>
<comment type="subcellular location">
    <subcellularLocation>
        <location evidence="1 11">Cytoplasm</location>
    </subcellularLocation>
</comment>
<protein>
    <recommendedName>
        <fullName evidence="11">Histidine--tRNA ligase</fullName>
        <ecNumber evidence="11">6.1.1.21</ecNumber>
    </recommendedName>
    <alternativeName>
        <fullName evidence="11">Histidyl-tRNA synthetase</fullName>
        <shortName evidence="11">HisRS</shortName>
    </alternativeName>
</protein>
<dbReference type="GO" id="GO:0004821">
    <property type="term" value="F:histidine-tRNA ligase activity"/>
    <property type="evidence" value="ECO:0007669"/>
    <property type="project" value="UniProtKB-UniRule"/>
</dbReference>
<evidence type="ECO:0000256" key="10">
    <source>
        <dbReference type="ARBA" id="ARBA00047639"/>
    </source>
</evidence>
<feature type="domain" description="Aminoacyl-transfer RNA synthetases class-II family profile" evidence="13">
    <location>
        <begin position="28"/>
        <end position="338"/>
    </location>
</feature>